<organism evidence="9 10">
    <name type="scientific">Paenibacillus lacisoli</name>
    <dbReference type="NCBI Taxonomy" id="3064525"/>
    <lineage>
        <taxon>Bacteria</taxon>
        <taxon>Bacillati</taxon>
        <taxon>Bacillota</taxon>
        <taxon>Bacilli</taxon>
        <taxon>Bacillales</taxon>
        <taxon>Paenibacillaceae</taxon>
        <taxon>Paenibacillus</taxon>
    </lineage>
</organism>
<keyword evidence="6 8" id="KW-1133">Transmembrane helix</keyword>
<dbReference type="InterPro" id="IPR011606">
    <property type="entry name" value="Brnchd-chn_aa_trnsp_permease"/>
</dbReference>
<proteinExistence type="inferred from homology"/>
<dbReference type="PANTHER" id="PTHR34979">
    <property type="entry name" value="INNER MEMBRANE PROTEIN YGAZ"/>
    <property type="match status" value="1"/>
</dbReference>
<accession>A0ABT9CDR7</accession>
<dbReference type="PANTHER" id="PTHR34979:SF1">
    <property type="entry name" value="INNER MEMBRANE PROTEIN YGAZ"/>
    <property type="match status" value="1"/>
</dbReference>
<dbReference type="Pfam" id="PF03591">
    <property type="entry name" value="AzlC"/>
    <property type="match status" value="1"/>
</dbReference>
<feature type="transmembrane region" description="Helical" evidence="8">
    <location>
        <begin position="204"/>
        <end position="237"/>
    </location>
</feature>
<feature type="transmembrane region" description="Helical" evidence="8">
    <location>
        <begin position="81"/>
        <end position="104"/>
    </location>
</feature>
<comment type="caution">
    <text evidence="9">The sequence shown here is derived from an EMBL/GenBank/DDBJ whole genome shotgun (WGS) entry which is preliminary data.</text>
</comment>
<evidence type="ECO:0000256" key="4">
    <source>
        <dbReference type="ARBA" id="ARBA00022475"/>
    </source>
</evidence>
<keyword evidence="4" id="KW-1003">Cell membrane</keyword>
<feature type="transmembrane region" description="Helical" evidence="8">
    <location>
        <begin position="173"/>
        <end position="192"/>
    </location>
</feature>
<evidence type="ECO:0000256" key="7">
    <source>
        <dbReference type="ARBA" id="ARBA00023136"/>
    </source>
</evidence>
<feature type="transmembrane region" description="Helical" evidence="8">
    <location>
        <begin position="147"/>
        <end position="167"/>
    </location>
</feature>
<comment type="subcellular location">
    <subcellularLocation>
        <location evidence="1">Cell membrane</location>
        <topology evidence="1">Multi-pass membrane protein</topology>
    </subcellularLocation>
</comment>
<evidence type="ECO:0000313" key="10">
    <source>
        <dbReference type="Proteomes" id="UP001240171"/>
    </source>
</evidence>
<keyword evidence="3" id="KW-0813">Transport</keyword>
<evidence type="ECO:0000313" key="9">
    <source>
        <dbReference type="EMBL" id="MDO7907387.1"/>
    </source>
</evidence>
<evidence type="ECO:0000256" key="6">
    <source>
        <dbReference type="ARBA" id="ARBA00022989"/>
    </source>
</evidence>
<keyword evidence="7 8" id="KW-0472">Membrane</keyword>
<dbReference type="Proteomes" id="UP001240171">
    <property type="component" value="Unassembled WGS sequence"/>
</dbReference>
<evidence type="ECO:0000256" key="5">
    <source>
        <dbReference type="ARBA" id="ARBA00022692"/>
    </source>
</evidence>
<reference evidence="9 10" key="1">
    <citation type="submission" date="2023-07" db="EMBL/GenBank/DDBJ databases">
        <title>Paenibacillus sp. JX-17 nov. isolated from soil.</title>
        <authorList>
            <person name="Wan Y."/>
            <person name="Liu B."/>
        </authorList>
    </citation>
    <scope>NUCLEOTIDE SEQUENCE [LARGE SCALE GENOMIC DNA]</scope>
    <source>
        <strain evidence="9 10">JX-17</strain>
    </source>
</reference>
<evidence type="ECO:0000256" key="1">
    <source>
        <dbReference type="ARBA" id="ARBA00004651"/>
    </source>
</evidence>
<protein>
    <submittedName>
        <fullName evidence="9">AzlC family ABC transporter permease</fullName>
    </submittedName>
</protein>
<gene>
    <name evidence="9" type="ORF">Q5741_13320</name>
</gene>
<name>A0ABT9CDR7_9BACL</name>
<feature type="transmembrane region" description="Helical" evidence="8">
    <location>
        <begin position="53"/>
        <end position="75"/>
    </location>
</feature>
<keyword evidence="5 8" id="KW-0812">Transmembrane</keyword>
<evidence type="ECO:0000256" key="8">
    <source>
        <dbReference type="SAM" id="Phobius"/>
    </source>
</evidence>
<sequence length="244" mass="25675">MNVSGSAYPPAEWEHSPFRQGIRDCLPTILGYWSIGLAAGVVSRTAGLSPAEIGLMSLILYAGSAQFIVAGLVAASAPPAAIIATVFLVNARHLLMSAALAPYFKHLSGWKNAALGVLLTDETFGVASSRLAGRTLASGRWMFGLNLAAYLNWFIANLTGALLGNWITQPERFGLDFALVAMFLGLLVLQLAERSAYLRDLPVAAAAVLAVTASVLVMPQSVGIFAAIVAAACVGVWLERWTSA</sequence>
<dbReference type="RefSeq" id="WP_305024598.1">
    <property type="nucleotide sequence ID" value="NZ_JAUQTB010000007.1"/>
</dbReference>
<keyword evidence="10" id="KW-1185">Reference proteome</keyword>
<evidence type="ECO:0000256" key="2">
    <source>
        <dbReference type="ARBA" id="ARBA00010735"/>
    </source>
</evidence>
<dbReference type="EMBL" id="JAUQTB010000007">
    <property type="protein sequence ID" value="MDO7907387.1"/>
    <property type="molecule type" value="Genomic_DNA"/>
</dbReference>
<comment type="similarity">
    <text evidence="2">Belongs to the AzlC family.</text>
</comment>
<evidence type="ECO:0000256" key="3">
    <source>
        <dbReference type="ARBA" id="ARBA00022448"/>
    </source>
</evidence>